<dbReference type="InterPro" id="IPR014776">
    <property type="entry name" value="4pyrrole_Mease_sub2"/>
</dbReference>
<proteinExistence type="inferred from homology"/>
<comment type="function">
    <text evidence="6">Catalyzes the 2'-O-methylation of the ribose of cytidine 1402 (C1402) in 16S rRNA.</text>
</comment>
<evidence type="ECO:0000256" key="4">
    <source>
        <dbReference type="ARBA" id="ARBA00022679"/>
    </source>
</evidence>
<comment type="caution">
    <text evidence="8">The sequence shown here is derived from an EMBL/GenBank/DDBJ whole genome shotgun (WGS) entry which is preliminary data.</text>
</comment>
<protein>
    <recommendedName>
        <fullName evidence="6">Ribosomal RNA small subunit methyltransferase I</fullName>
        <ecNumber evidence="6">2.1.1.198</ecNumber>
    </recommendedName>
    <alternativeName>
        <fullName evidence="6">16S rRNA 2'-O-ribose C1402 methyltransferase</fullName>
    </alternativeName>
    <alternativeName>
        <fullName evidence="6">rRNA (cytidine-2'-O-)-methyltransferase RsmI</fullName>
    </alternativeName>
</protein>
<dbReference type="Proteomes" id="UP000034961">
    <property type="component" value="Unassembled WGS sequence"/>
</dbReference>
<dbReference type="NCBIfam" id="TIGR00096">
    <property type="entry name" value="16S rRNA (cytidine(1402)-2'-O)-methyltransferase"/>
    <property type="match status" value="1"/>
</dbReference>
<evidence type="ECO:0000259" key="7">
    <source>
        <dbReference type="Pfam" id="PF00590"/>
    </source>
</evidence>
<dbReference type="AlphaFoldDB" id="A0A0G0X581"/>
<dbReference type="GO" id="GO:0005737">
    <property type="term" value="C:cytoplasm"/>
    <property type="evidence" value="ECO:0007669"/>
    <property type="project" value="UniProtKB-SubCell"/>
</dbReference>
<dbReference type="InterPro" id="IPR008189">
    <property type="entry name" value="rRNA_ssu_MeTfrase_I"/>
</dbReference>
<evidence type="ECO:0000313" key="9">
    <source>
        <dbReference type="Proteomes" id="UP000034961"/>
    </source>
</evidence>
<keyword evidence="3 6" id="KW-0489">Methyltransferase</keyword>
<dbReference type="EC" id="2.1.1.198" evidence="6"/>
<comment type="catalytic activity">
    <reaction evidence="6">
        <text>cytidine(1402) in 16S rRNA + S-adenosyl-L-methionine = 2'-O-methylcytidine(1402) in 16S rRNA + S-adenosyl-L-homocysteine + H(+)</text>
        <dbReference type="Rhea" id="RHEA:42924"/>
        <dbReference type="Rhea" id="RHEA-COMP:10285"/>
        <dbReference type="Rhea" id="RHEA-COMP:10286"/>
        <dbReference type="ChEBI" id="CHEBI:15378"/>
        <dbReference type="ChEBI" id="CHEBI:57856"/>
        <dbReference type="ChEBI" id="CHEBI:59789"/>
        <dbReference type="ChEBI" id="CHEBI:74495"/>
        <dbReference type="ChEBI" id="CHEBI:82748"/>
        <dbReference type="EC" id="2.1.1.198"/>
    </reaction>
</comment>
<dbReference type="SUPFAM" id="SSF53790">
    <property type="entry name" value="Tetrapyrrole methylase"/>
    <property type="match status" value="1"/>
</dbReference>
<comment type="subcellular location">
    <subcellularLocation>
        <location evidence="6">Cytoplasm</location>
    </subcellularLocation>
</comment>
<dbReference type="PIRSF" id="PIRSF005917">
    <property type="entry name" value="MTase_YraL"/>
    <property type="match status" value="1"/>
</dbReference>
<dbReference type="PROSITE" id="PS01296">
    <property type="entry name" value="RSMI"/>
    <property type="match status" value="1"/>
</dbReference>
<evidence type="ECO:0000313" key="8">
    <source>
        <dbReference type="EMBL" id="KKR91815.1"/>
    </source>
</evidence>
<keyword evidence="4 6" id="KW-0808">Transferase</keyword>
<reference evidence="8 9" key="1">
    <citation type="journal article" date="2015" name="Nature">
        <title>rRNA introns, odd ribosomes, and small enigmatic genomes across a large radiation of phyla.</title>
        <authorList>
            <person name="Brown C.T."/>
            <person name="Hug L.A."/>
            <person name="Thomas B.C."/>
            <person name="Sharon I."/>
            <person name="Castelle C.J."/>
            <person name="Singh A."/>
            <person name="Wilkins M.J."/>
            <person name="Williams K.H."/>
            <person name="Banfield J.F."/>
        </authorList>
    </citation>
    <scope>NUCLEOTIDE SEQUENCE [LARGE SCALE GENOMIC DNA]</scope>
</reference>
<dbReference type="InterPro" id="IPR035996">
    <property type="entry name" value="4pyrrol_Methylase_sf"/>
</dbReference>
<dbReference type="PANTHER" id="PTHR46111:SF1">
    <property type="entry name" value="RIBOSOMAL RNA SMALL SUBUNIT METHYLTRANSFERASE I"/>
    <property type="match status" value="1"/>
</dbReference>
<organism evidence="8 9">
    <name type="scientific">Candidatus Roizmanbacteria bacterium GW2011_GWA1_41_13</name>
    <dbReference type="NCBI Taxonomy" id="1618474"/>
    <lineage>
        <taxon>Bacteria</taxon>
        <taxon>Candidatus Roizmaniibacteriota</taxon>
    </lineage>
</organism>
<dbReference type="PATRIC" id="fig|1618474.3.peg.910"/>
<feature type="domain" description="Tetrapyrrole methylase" evidence="7">
    <location>
        <begin position="5"/>
        <end position="222"/>
    </location>
</feature>
<sequence length="238" mass="26747">MNKGTLYLVATPIGNREDITVRALKILFSVPVIACEDTRRTGLLLHYYRNNEPYSSIVRTIELAQTATKLISFYDEIEEQRTPEIVELLQSGKDVALVSDAGTPLISDPGFKLVRECHRQNIPVSPIPGPSSITAALSSSGLPTDKFLFVGYLPKKKGKRGKILKQMKTLKDEDIVKTFVLLETPHRINQTLEELHEILPESTVCIANELTKFYEKIFVTPLPYSINQPKGEYVIIFS</sequence>
<dbReference type="InterPro" id="IPR014777">
    <property type="entry name" value="4pyrrole_Mease_sub1"/>
</dbReference>
<dbReference type="PANTHER" id="PTHR46111">
    <property type="entry name" value="RIBOSOMAL RNA SMALL SUBUNIT METHYLTRANSFERASE I"/>
    <property type="match status" value="1"/>
</dbReference>
<comment type="similarity">
    <text evidence="6">Belongs to the methyltransferase superfamily. RsmI family.</text>
</comment>
<evidence type="ECO:0000256" key="2">
    <source>
        <dbReference type="ARBA" id="ARBA00022552"/>
    </source>
</evidence>
<dbReference type="HAMAP" id="MF_01877">
    <property type="entry name" value="16SrRNA_methyltr_I"/>
    <property type="match status" value="1"/>
</dbReference>
<name>A0A0G0X581_9BACT</name>
<keyword evidence="5 6" id="KW-0949">S-adenosyl-L-methionine</keyword>
<dbReference type="Pfam" id="PF00590">
    <property type="entry name" value="TP_methylase"/>
    <property type="match status" value="1"/>
</dbReference>
<dbReference type="Gene3D" id="3.30.950.10">
    <property type="entry name" value="Methyltransferase, Cobalt-precorrin-4 Transmethylase, Domain 2"/>
    <property type="match status" value="1"/>
</dbReference>
<keyword evidence="1 6" id="KW-0963">Cytoplasm</keyword>
<dbReference type="CDD" id="cd11648">
    <property type="entry name" value="RsmI"/>
    <property type="match status" value="1"/>
</dbReference>
<accession>A0A0G0X581</accession>
<evidence type="ECO:0000256" key="5">
    <source>
        <dbReference type="ARBA" id="ARBA00022691"/>
    </source>
</evidence>
<keyword evidence="2 6" id="KW-0698">rRNA processing</keyword>
<dbReference type="FunFam" id="3.40.1010.10:FF:000007">
    <property type="entry name" value="Ribosomal RNA small subunit methyltransferase I"/>
    <property type="match status" value="1"/>
</dbReference>
<evidence type="ECO:0000256" key="1">
    <source>
        <dbReference type="ARBA" id="ARBA00022490"/>
    </source>
</evidence>
<evidence type="ECO:0000256" key="6">
    <source>
        <dbReference type="HAMAP-Rule" id="MF_01877"/>
    </source>
</evidence>
<evidence type="ECO:0000256" key="3">
    <source>
        <dbReference type="ARBA" id="ARBA00022603"/>
    </source>
</evidence>
<dbReference type="EMBL" id="LCAN01000032">
    <property type="protein sequence ID" value="KKR91815.1"/>
    <property type="molecule type" value="Genomic_DNA"/>
</dbReference>
<dbReference type="Gene3D" id="3.40.1010.10">
    <property type="entry name" value="Cobalt-precorrin-4 Transmethylase, Domain 1"/>
    <property type="match status" value="1"/>
</dbReference>
<dbReference type="GO" id="GO:0070677">
    <property type="term" value="F:rRNA (cytosine-2'-O-)-methyltransferase activity"/>
    <property type="evidence" value="ECO:0007669"/>
    <property type="project" value="UniProtKB-UniRule"/>
</dbReference>
<dbReference type="InterPro" id="IPR018063">
    <property type="entry name" value="SAM_MeTrfase_RsmI_CS"/>
</dbReference>
<gene>
    <name evidence="6" type="primary">rsmI</name>
    <name evidence="8" type="ORF">UU41_C0032G0005</name>
</gene>
<dbReference type="InterPro" id="IPR000878">
    <property type="entry name" value="4pyrrol_Mease"/>
</dbReference>